<reference evidence="2 3" key="1">
    <citation type="submission" date="2019-04" db="EMBL/GenBank/DDBJ databases">
        <title>Draft genome of the big-headed turtle Platysternon megacephalum.</title>
        <authorList>
            <person name="Gong S."/>
        </authorList>
    </citation>
    <scope>NUCLEOTIDE SEQUENCE [LARGE SCALE GENOMIC DNA]</scope>
    <source>
        <strain evidence="2">DO16091913</strain>
        <tissue evidence="2">Muscle</tissue>
    </source>
</reference>
<protein>
    <submittedName>
        <fullName evidence="2">Synaptotagmin-12</fullName>
    </submittedName>
</protein>
<feature type="region of interest" description="Disordered" evidence="1">
    <location>
        <begin position="44"/>
        <end position="73"/>
    </location>
</feature>
<sequence length="105" mass="11503">MGYNRIFPIPPSGVTKAGRSGDRALHLRETQLAGVVGPAPEQVFPESSRVGEGAGYGQVQRTDRPARNSHPSSPRYLSNLAGPWYVFFYCLLFSLRPAGLAEGRW</sequence>
<proteinExistence type="predicted"/>
<accession>A0A4D9DS73</accession>
<evidence type="ECO:0000313" key="2">
    <source>
        <dbReference type="EMBL" id="TFK00411.1"/>
    </source>
</evidence>
<keyword evidence="3" id="KW-1185">Reference proteome</keyword>
<name>A0A4D9DS73_9SAUR</name>
<reference evidence="2 3" key="2">
    <citation type="submission" date="2019-04" db="EMBL/GenBank/DDBJ databases">
        <title>The genome sequence of big-headed turtle.</title>
        <authorList>
            <person name="Gong S."/>
        </authorList>
    </citation>
    <scope>NUCLEOTIDE SEQUENCE [LARGE SCALE GENOMIC DNA]</scope>
    <source>
        <strain evidence="2">DO16091913</strain>
        <tissue evidence="2">Muscle</tissue>
    </source>
</reference>
<evidence type="ECO:0000313" key="3">
    <source>
        <dbReference type="Proteomes" id="UP000297703"/>
    </source>
</evidence>
<dbReference type="AlphaFoldDB" id="A0A4D9DS73"/>
<evidence type="ECO:0000256" key="1">
    <source>
        <dbReference type="SAM" id="MobiDB-lite"/>
    </source>
</evidence>
<organism evidence="2 3">
    <name type="scientific">Platysternon megacephalum</name>
    <name type="common">big-headed turtle</name>
    <dbReference type="NCBI Taxonomy" id="55544"/>
    <lineage>
        <taxon>Eukaryota</taxon>
        <taxon>Metazoa</taxon>
        <taxon>Chordata</taxon>
        <taxon>Craniata</taxon>
        <taxon>Vertebrata</taxon>
        <taxon>Euteleostomi</taxon>
        <taxon>Archelosauria</taxon>
        <taxon>Testudinata</taxon>
        <taxon>Testudines</taxon>
        <taxon>Cryptodira</taxon>
        <taxon>Durocryptodira</taxon>
        <taxon>Testudinoidea</taxon>
        <taxon>Platysternidae</taxon>
        <taxon>Platysternon</taxon>
    </lineage>
</organism>
<gene>
    <name evidence="2" type="ORF">DR999_PMT17461</name>
</gene>
<dbReference type="Proteomes" id="UP000297703">
    <property type="component" value="Unassembled WGS sequence"/>
</dbReference>
<dbReference type="EMBL" id="QXTE01000271">
    <property type="protein sequence ID" value="TFK00411.1"/>
    <property type="molecule type" value="Genomic_DNA"/>
</dbReference>
<comment type="caution">
    <text evidence="2">The sequence shown here is derived from an EMBL/GenBank/DDBJ whole genome shotgun (WGS) entry which is preliminary data.</text>
</comment>